<evidence type="ECO:0000313" key="6">
    <source>
        <dbReference type="Proteomes" id="UP001055439"/>
    </source>
</evidence>
<dbReference type="Pfam" id="PF00400">
    <property type="entry name" value="WD40"/>
    <property type="match status" value="2"/>
</dbReference>
<dbReference type="InterPro" id="IPR013083">
    <property type="entry name" value="Znf_RING/FYVE/PHD"/>
</dbReference>
<evidence type="ECO:0000256" key="1">
    <source>
        <dbReference type="PROSITE-ProRule" id="PRU00175"/>
    </source>
</evidence>
<dbReference type="GO" id="GO:0008270">
    <property type="term" value="F:zinc ion binding"/>
    <property type="evidence" value="ECO:0007669"/>
    <property type="project" value="UniProtKB-KW"/>
</dbReference>
<dbReference type="SMART" id="SM00320">
    <property type="entry name" value="WD40"/>
    <property type="match status" value="7"/>
</dbReference>
<feature type="region of interest" description="Disordered" evidence="3">
    <location>
        <begin position="151"/>
        <end position="188"/>
    </location>
</feature>
<dbReference type="InterPro" id="IPR015943">
    <property type="entry name" value="WD40/YVTN_repeat-like_dom_sf"/>
</dbReference>
<dbReference type="InterPro" id="IPR001680">
    <property type="entry name" value="WD40_rpt"/>
</dbReference>
<dbReference type="CDD" id="cd23122">
    <property type="entry name" value="RING-H2_RHF2A"/>
    <property type="match status" value="1"/>
</dbReference>
<gene>
    <name evidence="5" type="ORF">MUK42_27844</name>
</gene>
<protein>
    <submittedName>
        <fullName evidence="5">WD domain, G-beta repeat</fullName>
    </submittedName>
</protein>
<keyword evidence="1" id="KW-0863">Zinc-finger</keyword>
<evidence type="ECO:0000259" key="4">
    <source>
        <dbReference type="PROSITE" id="PS50089"/>
    </source>
</evidence>
<feature type="domain" description="RING-type" evidence="4">
    <location>
        <begin position="30"/>
        <end position="70"/>
    </location>
</feature>
<dbReference type="EMBL" id="CP097504">
    <property type="protein sequence ID" value="URD87959.1"/>
    <property type="molecule type" value="Genomic_DNA"/>
</dbReference>
<dbReference type="InterPro" id="IPR051150">
    <property type="entry name" value="SWT21/TCAB1_mRNA_Telomere"/>
</dbReference>
<keyword evidence="6" id="KW-1185">Reference proteome</keyword>
<dbReference type="InterPro" id="IPR001841">
    <property type="entry name" value="Znf_RING"/>
</dbReference>
<keyword evidence="1" id="KW-0479">Metal-binding</keyword>
<evidence type="ECO:0000313" key="5">
    <source>
        <dbReference type="EMBL" id="URD87959.1"/>
    </source>
</evidence>
<feature type="repeat" description="WD" evidence="2">
    <location>
        <begin position="1613"/>
        <end position="1654"/>
    </location>
</feature>
<sequence>MDETAKMESHLSSAAAFVEGGIQDACDDACSICLEAFCESDPSTVTGCKHEFHLQCILEWCQRSSQCPMCWQSINLKDPTSQELLEAVERERNIRLNHARTTTIFHHPALGDFELQHLPVGGSDAELEERIIQHLAAAAAMGRAHHIARREGRVRSGSHGRPQYLVFSTNSNTPSVGSVSASSAPGGENELAPAIIAANPSSTITTPGEEPAEVTNVSPAHASQVPFLTSGSSSNPQRSSISSPRTPAQSSPVSQEPGPSDFQSFSDSLKSRLNAVSMRYKESIAKSTRGWRERLFSRNSTVADIGSEVRREVNAGIATVSRMMERLDTRETRRMSGVSAPPSDEVHSVIKSTLGRDAEVEATELATESKVFWVKNPGSNFCVPDATEVHRSGAEEYVCGRIPYEYGRAVVCVPLPLFIQALSVLEVRPLRSMAAYEGGGGIGGKFPKRPFRRAPATPYERPPAAVRPARGHPAETRGNGWLSKLVDPASRIIARSASRLFSSVFQKRLEATAKSVEEVSEEHFTFDRMTQLLRSRTVEPSTPEVAVNSGNKEMANVPYQANNKQQCAIEPTCIQPASSYYKNDKEVVSEQEERGIIGLNGNDATPVNLIVPKEEAALPTEIAKAYMSSRPFKVSPANLTGQNKLFHEDKALPSGTPYGKKISDRPMALRSAVCISGPPETKPNIYINPKLNGRTAIYKMSRSPYFKPHLMGDKLLMDGYGGPSSSSQSMSANIVHSGGRQMLKRRSSVLDDDIGSFGPTRRTRQKSNLMSPLKSSYSSVGHFLPSSSTRVDRGSIIPRHKLYHLNEQKNNHAESQTSENGGMPIVPVPLQSSEMARKILQQLDKLAPSPKEKSSKLKIDTNDSPHMLTQNMLGGRALKSMEEIDTSKFLNVQVNGSLEVASESHQEGYVISYKKDETEENASTEHAVKGVHVVSTASILKKPNIVGTEANPTVATANVAVVPGADTIFTGKKPSFQMSAPEDLDMLDDDIYNIKNSSSPAVIVDNKSKSNSEVEIIHVAKTNLEKSVESSSIGMHVSTAILDRDPQKINNCSSTDKMDGFPFPAVPASNSFQLPSVCPMLVASLEKSATQNEEVTASTNKIVLNTHSLGSPSTYADSSVSKFAVRRYRHCPVQFQFPNIPVISVCLHFWLDNFCTSYRPVFGVPNQIASLNSPGNDQMNVEDSMADDPAQSISPAATFGQPNLLASPNFMFGAPAAPGGLSTFQFGSQQNSFVPQSQSPFQQSVNADFAGGGSFSLGSSGGEKSGRRIVRVRRDKHRKKSVCLLLCCFARSFSARFCSLMAPPLEPTGDERQQLQAEEGEVVTGEEENKDAEWCYQWPVFRFDRAPRRLYHFRQQFMAGDSPGCNFFKGVKWSPDGSCFLTSSDDNTLRLFYLPEDAFTDRAECTAADIDGPDSYVSSLIVGEAETVYDYCWFPYMSASDPATCVFASTTRDHPIHLWDANSGQLRCTYRAYDAMDEITAALSVCFNTSGSKLFAGYNKFLRVFDVHRPGREFQQHSLLKGNDGPSGIVSSIAFSPTHTGMLAIGSYSQMTAIYSEDNMELLYVLHGQLGGVTQVLFSKDGNYLYTGGRKDPYILCWDIRNTIGIVYQLYRSSEHTNQRISFDIEPCGRHLGTGGEDGLVHIYDLQTGEWATSFQAASDTVNGFSFHPSLPLAASSSGNRRFDLLDNVEEKLSFSGDQNCASVWSFSGSLELGHDAAITDEALDSGDVSQGLGLNPRPGMTTSNWNKKALEGKVGIPTGSRKKMMPAALIEEILLMTASSATLQRRKGRLRWLSLITSDSYSILSATPLVVGEREAVGDVPIMAISAM</sequence>
<feature type="compositionally biased region" description="Low complexity" evidence="3">
    <location>
        <begin position="174"/>
        <end position="187"/>
    </location>
</feature>
<dbReference type="PANTHER" id="PTHR13211:SF0">
    <property type="entry name" value="TELOMERASE CAJAL BODY PROTEIN 1"/>
    <property type="match status" value="1"/>
</dbReference>
<evidence type="ECO:0000256" key="3">
    <source>
        <dbReference type="SAM" id="MobiDB-lite"/>
    </source>
</evidence>
<name>A0A9E7JPG0_9LILI</name>
<keyword evidence="2" id="KW-0853">WD repeat</keyword>
<dbReference type="Proteomes" id="UP001055439">
    <property type="component" value="Chromosome 2"/>
</dbReference>
<feature type="compositionally biased region" description="Low complexity" evidence="3">
    <location>
        <begin position="230"/>
        <end position="243"/>
    </location>
</feature>
<feature type="region of interest" description="Disordered" evidence="3">
    <location>
        <begin position="224"/>
        <end position="266"/>
    </location>
</feature>
<accession>A0A9E7JPG0</accession>
<dbReference type="SMART" id="SM00184">
    <property type="entry name" value="RING"/>
    <property type="match status" value="1"/>
</dbReference>
<dbReference type="SUPFAM" id="SSF57850">
    <property type="entry name" value="RING/U-box"/>
    <property type="match status" value="1"/>
</dbReference>
<dbReference type="SUPFAM" id="SSF50978">
    <property type="entry name" value="WD40 repeat-like"/>
    <property type="match status" value="1"/>
</dbReference>
<dbReference type="PROSITE" id="PS50082">
    <property type="entry name" value="WD_REPEATS_2"/>
    <property type="match status" value="1"/>
</dbReference>
<feature type="region of interest" description="Disordered" evidence="3">
    <location>
        <begin position="847"/>
        <end position="867"/>
    </location>
</feature>
<dbReference type="InterPro" id="IPR036322">
    <property type="entry name" value="WD40_repeat_dom_sf"/>
</dbReference>
<feature type="region of interest" description="Disordered" evidence="3">
    <location>
        <begin position="751"/>
        <end position="775"/>
    </location>
</feature>
<feature type="compositionally biased region" description="Polar residues" evidence="3">
    <location>
        <begin position="766"/>
        <end position="775"/>
    </location>
</feature>
<organism evidence="5 6">
    <name type="scientific">Musa troglodytarum</name>
    <name type="common">fe'i banana</name>
    <dbReference type="NCBI Taxonomy" id="320322"/>
    <lineage>
        <taxon>Eukaryota</taxon>
        <taxon>Viridiplantae</taxon>
        <taxon>Streptophyta</taxon>
        <taxon>Embryophyta</taxon>
        <taxon>Tracheophyta</taxon>
        <taxon>Spermatophyta</taxon>
        <taxon>Magnoliopsida</taxon>
        <taxon>Liliopsida</taxon>
        <taxon>Zingiberales</taxon>
        <taxon>Musaceae</taxon>
        <taxon>Musa</taxon>
    </lineage>
</organism>
<feature type="compositionally biased region" description="Polar residues" evidence="3">
    <location>
        <begin position="244"/>
        <end position="254"/>
    </location>
</feature>
<proteinExistence type="predicted"/>
<dbReference type="Gene3D" id="3.30.40.10">
    <property type="entry name" value="Zinc/RING finger domain, C3HC4 (zinc finger)"/>
    <property type="match status" value="1"/>
</dbReference>
<dbReference type="PROSITE" id="PS50089">
    <property type="entry name" value="ZF_RING_2"/>
    <property type="match status" value="1"/>
</dbReference>
<evidence type="ECO:0000256" key="2">
    <source>
        <dbReference type="PROSITE-ProRule" id="PRU00221"/>
    </source>
</evidence>
<dbReference type="Gene3D" id="2.130.10.10">
    <property type="entry name" value="YVTN repeat-like/Quinoprotein amine dehydrogenase"/>
    <property type="match status" value="2"/>
</dbReference>
<keyword evidence="1" id="KW-0862">Zinc</keyword>
<feature type="compositionally biased region" description="Basic and acidic residues" evidence="3">
    <location>
        <begin position="850"/>
        <end position="863"/>
    </location>
</feature>
<dbReference type="OrthoDB" id="778586at2759"/>
<dbReference type="Pfam" id="PF13639">
    <property type="entry name" value="zf-RING_2"/>
    <property type="match status" value="1"/>
</dbReference>
<dbReference type="FunFam" id="3.30.40.10:FF:000746">
    <property type="entry name" value="E3 ubiquitin-protein ligase RHF2A"/>
    <property type="match status" value="1"/>
</dbReference>
<reference evidence="5" key="1">
    <citation type="submission" date="2022-05" db="EMBL/GenBank/DDBJ databases">
        <title>The Musa troglodytarum L. genome provides insights into the mechanism of non-climacteric behaviour and enrichment of carotenoids.</title>
        <authorList>
            <person name="Wang J."/>
        </authorList>
    </citation>
    <scope>NUCLEOTIDE SEQUENCE</scope>
    <source>
        <tissue evidence="5">Leaf</tissue>
    </source>
</reference>
<dbReference type="PANTHER" id="PTHR13211">
    <property type="entry name" value="TELOMERASE CAJAL BODY PROTEIN 1"/>
    <property type="match status" value="1"/>
</dbReference>